<feature type="compositionally biased region" description="Polar residues" evidence="1">
    <location>
        <begin position="1345"/>
        <end position="1389"/>
    </location>
</feature>
<dbReference type="Proteomes" id="UP001152888">
    <property type="component" value="Unassembled WGS sequence"/>
</dbReference>
<feature type="compositionally biased region" description="Basic and acidic residues" evidence="1">
    <location>
        <begin position="592"/>
        <end position="604"/>
    </location>
</feature>
<name>A0A9P0JQ98_ACAOB</name>
<feature type="compositionally biased region" description="Polar residues" evidence="1">
    <location>
        <begin position="663"/>
        <end position="719"/>
    </location>
</feature>
<feature type="compositionally biased region" description="Polar residues" evidence="1">
    <location>
        <begin position="641"/>
        <end position="653"/>
    </location>
</feature>
<evidence type="ECO:0000313" key="2">
    <source>
        <dbReference type="EMBL" id="CAH1957838.1"/>
    </source>
</evidence>
<feature type="compositionally biased region" description="Low complexity" evidence="1">
    <location>
        <begin position="1057"/>
        <end position="1074"/>
    </location>
</feature>
<feature type="compositionally biased region" description="Basic and acidic residues" evidence="1">
    <location>
        <begin position="1416"/>
        <end position="1426"/>
    </location>
</feature>
<gene>
    <name evidence="2" type="ORF">ACAOBT_LOCUS2319</name>
</gene>
<feature type="compositionally biased region" description="Basic and acidic residues" evidence="1">
    <location>
        <begin position="1454"/>
        <end position="1465"/>
    </location>
</feature>
<dbReference type="OrthoDB" id="6723810at2759"/>
<feature type="region of interest" description="Disordered" evidence="1">
    <location>
        <begin position="473"/>
        <end position="760"/>
    </location>
</feature>
<evidence type="ECO:0000313" key="3">
    <source>
        <dbReference type="Proteomes" id="UP001152888"/>
    </source>
</evidence>
<proteinExistence type="predicted"/>
<feature type="compositionally biased region" description="Basic and acidic residues" evidence="1">
    <location>
        <begin position="45"/>
        <end position="70"/>
    </location>
</feature>
<sequence>MDVSTTDATYNEVNIDEAIEDYSKGISRAAYIKLHRSHSNKLTKNLKEKYERQTSDEKKQVHSKKLDSKSKIPVPKPRLKVKNTNKLKINPPLLKKDENSNDVIRKGSSSSEDYISIVLRSESEESLDKVNKELSLFTMDKNPKEKKRGSSFRRIFMGKIFSKDNKKKEEEKPVTTPHKETVSLNDNIKNESNDFNRQTNLRHTISGNDPNELRQTRPITKQMEDRYAQMHIREFHQIKNNFENHKAPEKPARSNGLGTITYRRFEPQYGDASSSASTLTSEGTFGENASTKLELKLVNSNAIIPINSERPLPNPYQFGRNSEEIYVQQRNSPASSDSKMKRSPSIEVSKLKLPPNRDVSLPRVKSPVSHDYYNTDKEIATELLKPKRSPTPNQNMKTLSPTQKALASSVNYPENIRNLSPSQQNSSSSVEYRDNIFEDRRDESFPQNRQAFFPVVNKDGIYEKMVNEALSPVHDEEKRGSFSPIYNIHGSRANQSQSPVYIEDRRNEPSPIMKRSPSSEKENSYEKRLIGRPSPSPRMFLQQNNPSGGGRSKSESPYGQASSRSANENQIARKNVNESFSPTRRMFQSLNMKRDSPCDDRRNDSGTPVSAMDQEEIYRRNACGSLNRNRNCPGDIRRNNSEAPVSPTDQDQFYRNDAYVSMNMPSSSSTAHQTSLDYPDNVQQNNANRNVEPQYSSRFQNRQNQSISRNESPQYSSRLQNKDKFNMDRDEGNSSPADSQRSSRCSENQSVSRASDQDLWKTRQNSDYAAFHSPGSYHSSPSSDQVKQTVGRLETTENNIQNLKTIPTGPTKRNSVNMNQNIPKYLSETEQYVPVNQSIPRSPDHMANHPSSNSRMNSDFHRNTQNSSNQRSVHLLEDQGVRPNMNPNELRHTFDNNQNRYMQSEQAMSVETRQNRGMYPPQNINHNLQHHRNIAPQNMRHSTQPWEHQLIRNIPPPPRPQRQVFFPPESPNYGVYKNVPPPVNLVRSSTPTNLNPSPSKPISPQKEDLRRSVEAYYWKEIKKLKEQENLELSYYQMNMVPYMAYAEDPGSLRRSRSSLPSERNSRRSLSLPRNVPNNDNSNEPVMIRQHPVPRPVIYQNDPIYGQQFKRNTPERRTVDGSNRTNSIYRPIFKRGSLTTPVKQQDDPQYKKVSFRHFKENLPRRQNEHINSRIRSNNVQQPVRYSMNMGEGVYGNPNEIYPRYVPQVQQNRYPNIPEQEIQHVVPRGVTRHGSIQLQEGIYDRRPPVARKPSVEGNFTRRGADLPKREIIMGDNEIFGQFGGYLPNEEPMYGSNMMSAQESIYGQCRGPKQIIVSDKVCDMYGQIHDRNSPTVVRKSGVMMGRLQQQAPQAPIHQSQETPEFLQRNSRLTSSATDIRSGRIQNMPQQNPHPMYQEGIYSEYPPSRPLPPVPNNQKESSKPETSKGAKEHRRRSGSTSSVKTKKKGFFGTKNRRASLEHLETEESRQLSTTELQRLVLLEQLHLVRLQTKLEAEKLSEK</sequence>
<feature type="compositionally biased region" description="Basic and acidic residues" evidence="1">
    <location>
        <begin position="720"/>
        <end position="732"/>
    </location>
</feature>
<feature type="region of interest" description="Disordered" evidence="1">
    <location>
        <begin position="986"/>
        <end position="1008"/>
    </location>
</feature>
<feature type="compositionally biased region" description="Basic residues" evidence="1">
    <location>
        <begin position="1440"/>
        <end position="1453"/>
    </location>
</feature>
<feature type="region of interest" description="Disordered" evidence="1">
    <location>
        <begin position="42"/>
        <end position="107"/>
    </location>
</feature>
<feature type="compositionally biased region" description="Polar residues" evidence="1">
    <location>
        <begin position="555"/>
        <end position="591"/>
    </location>
</feature>
<feature type="compositionally biased region" description="Polar residues" evidence="1">
    <location>
        <begin position="733"/>
        <end position="754"/>
    </location>
</feature>
<keyword evidence="3" id="KW-1185">Reference proteome</keyword>
<organism evidence="2 3">
    <name type="scientific">Acanthoscelides obtectus</name>
    <name type="common">Bean weevil</name>
    <name type="synonym">Bruchus obtectus</name>
    <dbReference type="NCBI Taxonomy" id="200917"/>
    <lineage>
        <taxon>Eukaryota</taxon>
        <taxon>Metazoa</taxon>
        <taxon>Ecdysozoa</taxon>
        <taxon>Arthropoda</taxon>
        <taxon>Hexapoda</taxon>
        <taxon>Insecta</taxon>
        <taxon>Pterygota</taxon>
        <taxon>Neoptera</taxon>
        <taxon>Endopterygota</taxon>
        <taxon>Coleoptera</taxon>
        <taxon>Polyphaga</taxon>
        <taxon>Cucujiformia</taxon>
        <taxon>Chrysomeloidea</taxon>
        <taxon>Chrysomelidae</taxon>
        <taxon>Bruchinae</taxon>
        <taxon>Bruchini</taxon>
        <taxon>Acanthoscelides</taxon>
    </lineage>
</organism>
<feature type="region of interest" description="Disordered" evidence="1">
    <location>
        <begin position="1345"/>
        <end position="1468"/>
    </location>
</feature>
<feature type="region of interest" description="Disordered" evidence="1">
    <location>
        <begin position="841"/>
        <end position="870"/>
    </location>
</feature>
<feature type="compositionally biased region" description="Polar residues" evidence="1">
    <location>
        <begin position="328"/>
        <end position="337"/>
    </location>
</feature>
<reference evidence="2" key="1">
    <citation type="submission" date="2022-03" db="EMBL/GenBank/DDBJ databases">
        <authorList>
            <person name="Sayadi A."/>
        </authorList>
    </citation>
    <scope>NUCLEOTIDE SEQUENCE</scope>
</reference>
<comment type="caution">
    <text evidence="2">The sequence shown here is derived from an EMBL/GenBank/DDBJ whole genome shotgun (WGS) entry which is preliminary data.</text>
</comment>
<feature type="region of interest" description="Disordered" evidence="1">
    <location>
        <begin position="328"/>
        <end position="347"/>
    </location>
</feature>
<feature type="region of interest" description="Disordered" evidence="1">
    <location>
        <begin position="950"/>
        <end position="972"/>
    </location>
</feature>
<feature type="compositionally biased region" description="Basic and acidic residues" evidence="1">
    <location>
        <begin position="94"/>
        <end position="105"/>
    </location>
</feature>
<protein>
    <submittedName>
        <fullName evidence="2">Uncharacterized protein</fullName>
    </submittedName>
</protein>
<feature type="compositionally biased region" description="Polar residues" evidence="1">
    <location>
        <begin position="849"/>
        <end position="870"/>
    </location>
</feature>
<feature type="compositionally biased region" description="Low complexity" evidence="1">
    <location>
        <begin position="988"/>
        <end position="997"/>
    </location>
</feature>
<evidence type="ECO:0000256" key="1">
    <source>
        <dbReference type="SAM" id="MobiDB-lite"/>
    </source>
</evidence>
<accession>A0A9P0JQ98</accession>
<dbReference type="EMBL" id="CAKOFQ010006674">
    <property type="protein sequence ID" value="CAH1957838.1"/>
    <property type="molecule type" value="Genomic_DNA"/>
</dbReference>
<feature type="compositionally biased region" description="Basic and acidic residues" evidence="1">
    <location>
        <begin position="517"/>
        <end position="529"/>
    </location>
</feature>
<feature type="region of interest" description="Disordered" evidence="1">
    <location>
        <begin position="1050"/>
        <end position="1123"/>
    </location>
</feature>